<dbReference type="InterPro" id="IPR014722">
    <property type="entry name" value="Rib_uL2_dom2"/>
</dbReference>
<dbReference type="InterPro" id="IPR043425">
    <property type="entry name" value="NusG-like"/>
</dbReference>
<evidence type="ECO:0000256" key="3">
    <source>
        <dbReference type="ARBA" id="ARBA00023163"/>
    </source>
</evidence>
<dbReference type="SMART" id="SM00739">
    <property type="entry name" value="KOW"/>
    <property type="match status" value="1"/>
</dbReference>
<dbReference type="Pfam" id="PF02357">
    <property type="entry name" value="NusG"/>
    <property type="match status" value="1"/>
</dbReference>
<evidence type="ECO:0000256" key="1">
    <source>
        <dbReference type="ARBA" id="ARBA00022814"/>
    </source>
</evidence>
<dbReference type="CDD" id="cd06091">
    <property type="entry name" value="KOW_NusG"/>
    <property type="match status" value="1"/>
</dbReference>
<evidence type="ECO:0000313" key="6">
    <source>
        <dbReference type="Proteomes" id="UP000746751"/>
    </source>
</evidence>
<evidence type="ECO:0000256" key="2">
    <source>
        <dbReference type="ARBA" id="ARBA00023015"/>
    </source>
</evidence>
<sequence>MYVLQVPGGHEKVARNLLEKLLGDLVRECFVPLYESMRRRDGAWKRETRLLFPGYVFVTTGDINRVAQHLRELPFYAKVIGGRDEVYVPLLPEEVAWLQALTNVDTHTVELSCGVIEGDEVKIWKGPLKGQEAKIKKIDRHKRLAFLEIHMFGRTKIVKVGLEIVSKR</sequence>
<reference evidence="5" key="1">
    <citation type="journal article" date="2021" name="PeerJ">
        <title>Extensive microbial diversity within the chicken gut microbiome revealed by metagenomics and culture.</title>
        <authorList>
            <person name="Gilroy R."/>
            <person name="Ravi A."/>
            <person name="Getino M."/>
            <person name="Pursley I."/>
            <person name="Horton D.L."/>
            <person name="Alikhan N.F."/>
            <person name="Baker D."/>
            <person name="Gharbi K."/>
            <person name="Hall N."/>
            <person name="Watson M."/>
            <person name="Adriaenssens E.M."/>
            <person name="Foster-Nyarko E."/>
            <person name="Jarju S."/>
            <person name="Secka A."/>
            <person name="Antonio M."/>
            <person name="Oren A."/>
            <person name="Chaudhuri R.R."/>
            <person name="La Ragione R."/>
            <person name="Hildebrand F."/>
            <person name="Pallen M.J."/>
        </authorList>
    </citation>
    <scope>NUCLEOTIDE SEQUENCE</scope>
    <source>
        <strain evidence="5">ChiGjej2B2-7701</strain>
    </source>
</reference>
<accession>A0A921IQ95</accession>
<dbReference type="SUPFAM" id="SSF82679">
    <property type="entry name" value="N-utilization substance G protein NusG, N-terminal domain"/>
    <property type="match status" value="1"/>
</dbReference>
<dbReference type="AlphaFoldDB" id="A0A921IQ95"/>
<dbReference type="InterPro" id="IPR047663">
    <property type="entry name" value="Transcription_antiterm_LoaP"/>
</dbReference>
<dbReference type="InterPro" id="IPR008991">
    <property type="entry name" value="Translation_prot_SH3-like_sf"/>
</dbReference>
<reference evidence="5" key="2">
    <citation type="submission" date="2021-09" db="EMBL/GenBank/DDBJ databases">
        <authorList>
            <person name="Gilroy R."/>
        </authorList>
    </citation>
    <scope>NUCLEOTIDE SEQUENCE</scope>
    <source>
        <strain evidence="5">ChiGjej2B2-7701</strain>
    </source>
</reference>
<dbReference type="Pfam" id="PF00467">
    <property type="entry name" value="KOW"/>
    <property type="match status" value="1"/>
</dbReference>
<keyword evidence="1" id="KW-0889">Transcription antitermination</keyword>
<keyword evidence="3" id="KW-0804">Transcription</keyword>
<feature type="domain" description="KOW" evidence="4">
    <location>
        <begin position="114"/>
        <end position="141"/>
    </location>
</feature>
<dbReference type="EMBL" id="DYVF01000043">
    <property type="protein sequence ID" value="HJG31067.1"/>
    <property type="molecule type" value="Genomic_DNA"/>
</dbReference>
<keyword evidence="2" id="KW-0805">Transcription regulation</keyword>
<dbReference type="GO" id="GO:0006354">
    <property type="term" value="P:DNA-templated transcription elongation"/>
    <property type="evidence" value="ECO:0007669"/>
    <property type="project" value="InterPro"/>
</dbReference>
<dbReference type="PANTHER" id="PTHR30265">
    <property type="entry name" value="RHO-INTERACTING TRANSCRIPTION TERMINATION FACTOR NUSG"/>
    <property type="match status" value="1"/>
</dbReference>
<gene>
    <name evidence="5" type="primary">loaP</name>
    <name evidence="5" type="ORF">K8U80_06685</name>
</gene>
<protein>
    <submittedName>
        <fullName evidence="5">Antiterminator LoaP</fullName>
    </submittedName>
</protein>
<dbReference type="SUPFAM" id="SSF50104">
    <property type="entry name" value="Translation proteins SH3-like domain"/>
    <property type="match status" value="1"/>
</dbReference>
<dbReference type="Gene3D" id="3.30.70.940">
    <property type="entry name" value="NusG, N-terminal domain"/>
    <property type="match status" value="1"/>
</dbReference>
<comment type="caution">
    <text evidence="5">The sequence shown here is derived from an EMBL/GenBank/DDBJ whole genome shotgun (WGS) entry which is preliminary data.</text>
</comment>
<dbReference type="Proteomes" id="UP000746751">
    <property type="component" value="Unassembled WGS sequence"/>
</dbReference>
<evidence type="ECO:0000313" key="5">
    <source>
        <dbReference type="EMBL" id="HJG31067.1"/>
    </source>
</evidence>
<proteinExistence type="predicted"/>
<name>A0A921IQ95_9ACTN</name>
<dbReference type="PANTHER" id="PTHR30265:SF4">
    <property type="entry name" value="KOW MOTIF FAMILY PROTEIN, EXPRESSED"/>
    <property type="match status" value="1"/>
</dbReference>
<organism evidence="5 6">
    <name type="scientific">Collinsella ihumii</name>
    <dbReference type="NCBI Taxonomy" id="1720204"/>
    <lineage>
        <taxon>Bacteria</taxon>
        <taxon>Bacillati</taxon>
        <taxon>Actinomycetota</taxon>
        <taxon>Coriobacteriia</taxon>
        <taxon>Coriobacteriales</taxon>
        <taxon>Coriobacteriaceae</taxon>
        <taxon>Collinsella</taxon>
    </lineage>
</organism>
<dbReference type="InterPro" id="IPR006645">
    <property type="entry name" value="NGN-like_dom"/>
</dbReference>
<dbReference type="Gene3D" id="2.30.30.30">
    <property type="match status" value="1"/>
</dbReference>
<dbReference type="InterPro" id="IPR036735">
    <property type="entry name" value="NGN_dom_sf"/>
</dbReference>
<dbReference type="GO" id="GO:0031564">
    <property type="term" value="P:transcription antitermination"/>
    <property type="evidence" value="ECO:0007669"/>
    <property type="project" value="UniProtKB-KW"/>
</dbReference>
<dbReference type="NCBIfam" id="NF033641">
    <property type="entry name" value="antiterm_LoaP"/>
    <property type="match status" value="1"/>
</dbReference>
<dbReference type="InterPro" id="IPR005824">
    <property type="entry name" value="KOW"/>
</dbReference>
<evidence type="ECO:0000259" key="4">
    <source>
        <dbReference type="SMART" id="SM00739"/>
    </source>
</evidence>